<dbReference type="GO" id="GO:0006334">
    <property type="term" value="P:nucleosome assembly"/>
    <property type="evidence" value="ECO:0007669"/>
    <property type="project" value="InterPro"/>
</dbReference>
<evidence type="ECO:0000256" key="5">
    <source>
        <dbReference type="ARBA" id="ARBA00023186"/>
    </source>
</evidence>
<feature type="region of interest" description="Disordered" evidence="8">
    <location>
        <begin position="326"/>
        <end position="394"/>
    </location>
</feature>
<feature type="compositionally biased region" description="Acidic residues" evidence="8">
    <location>
        <begin position="332"/>
        <end position="371"/>
    </location>
</feature>
<comment type="caution">
    <text evidence="9">The sequence shown here is derived from an EMBL/GenBank/DDBJ whole genome shotgun (WGS) entry which is preliminary data.</text>
</comment>
<protein>
    <recommendedName>
        <fullName evidence="11">Nucleosome assembly protein</fullName>
    </recommendedName>
</protein>
<feature type="compositionally biased region" description="Low complexity" evidence="8">
    <location>
        <begin position="173"/>
        <end position="183"/>
    </location>
</feature>
<keyword evidence="4" id="KW-0963">Cytoplasm</keyword>
<dbReference type="PANTHER" id="PTHR11875">
    <property type="entry name" value="TESTIS-SPECIFIC Y-ENCODED PROTEIN"/>
    <property type="match status" value="1"/>
</dbReference>
<dbReference type="Proteomes" id="UP001489004">
    <property type="component" value="Unassembled WGS sequence"/>
</dbReference>
<dbReference type="SUPFAM" id="SSF143113">
    <property type="entry name" value="NAP-like"/>
    <property type="match status" value="1"/>
</dbReference>
<organism evidence="9 10">
    <name type="scientific">[Myrmecia] bisecta</name>
    <dbReference type="NCBI Taxonomy" id="41462"/>
    <lineage>
        <taxon>Eukaryota</taxon>
        <taxon>Viridiplantae</taxon>
        <taxon>Chlorophyta</taxon>
        <taxon>core chlorophytes</taxon>
        <taxon>Trebouxiophyceae</taxon>
        <taxon>Trebouxiales</taxon>
        <taxon>Trebouxiaceae</taxon>
        <taxon>Myrmecia</taxon>
    </lineage>
</organism>
<evidence type="ECO:0008006" key="11">
    <source>
        <dbReference type="Google" id="ProtNLM"/>
    </source>
</evidence>
<evidence type="ECO:0000313" key="9">
    <source>
        <dbReference type="EMBL" id="KAK9803911.1"/>
    </source>
</evidence>
<evidence type="ECO:0000256" key="3">
    <source>
        <dbReference type="ARBA" id="ARBA00009947"/>
    </source>
</evidence>
<dbReference type="InterPro" id="IPR037231">
    <property type="entry name" value="NAP-like_sf"/>
</dbReference>
<dbReference type="GO" id="GO:0000724">
    <property type="term" value="P:double-strand break repair via homologous recombination"/>
    <property type="evidence" value="ECO:0007669"/>
    <property type="project" value="UniProtKB-ARBA"/>
</dbReference>
<dbReference type="Pfam" id="PF00956">
    <property type="entry name" value="NAP"/>
    <property type="match status" value="1"/>
</dbReference>
<evidence type="ECO:0000256" key="2">
    <source>
        <dbReference type="ARBA" id="ARBA00004496"/>
    </source>
</evidence>
<dbReference type="Gene3D" id="3.30.1120.90">
    <property type="entry name" value="Nucleosome assembly protein"/>
    <property type="match status" value="1"/>
</dbReference>
<feature type="compositionally biased region" description="Acidic residues" evidence="8">
    <location>
        <begin position="186"/>
        <end position="196"/>
    </location>
</feature>
<dbReference type="GO" id="GO:0005634">
    <property type="term" value="C:nucleus"/>
    <property type="evidence" value="ECO:0007669"/>
    <property type="project" value="UniProtKB-SubCell"/>
</dbReference>
<keyword evidence="6" id="KW-0539">Nucleus</keyword>
<comment type="similarity">
    <text evidence="3 7">Belongs to the nucleosome assembly protein (NAP) family.</text>
</comment>
<evidence type="ECO:0000313" key="10">
    <source>
        <dbReference type="Proteomes" id="UP001489004"/>
    </source>
</evidence>
<keyword evidence="5" id="KW-0143">Chaperone</keyword>
<dbReference type="Gene3D" id="1.20.5.1500">
    <property type="match status" value="1"/>
</dbReference>
<keyword evidence="10" id="KW-1185">Reference proteome</keyword>
<evidence type="ECO:0000256" key="1">
    <source>
        <dbReference type="ARBA" id="ARBA00004123"/>
    </source>
</evidence>
<evidence type="ECO:0000256" key="7">
    <source>
        <dbReference type="RuleBase" id="RU003876"/>
    </source>
</evidence>
<evidence type="ECO:0000256" key="4">
    <source>
        <dbReference type="ARBA" id="ARBA00022490"/>
    </source>
</evidence>
<proteinExistence type="inferred from homology"/>
<evidence type="ECO:0000256" key="6">
    <source>
        <dbReference type="ARBA" id="ARBA00023242"/>
    </source>
</evidence>
<reference evidence="9 10" key="1">
    <citation type="journal article" date="2024" name="Nat. Commun.">
        <title>Phylogenomics reveals the evolutionary origins of lichenization in chlorophyte algae.</title>
        <authorList>
            <person name="Puginier C."/>
            <person name="Libourel C."/>
            <person name="Otte J."/>
            <person name="Skaloud P."/>
            <person name="Haon M."/>
            <person name="Grisel S."/>
            <person name="Petersen M."/>
            <person name="Berrin J.G."/>
            <person name="Delaux P.M."/>
            <person name="Dal Grande F."/>
            <person name="Keller J."/>
        </authorList>
    </citation>
    <scope>NUCLEOTIDE SEQUENCE [LARGE SCALE GENOMIC DNA]</scope>
    <source>
        <strain evidence="9 10">SAG 2043</strain>
    </source>
</reference>
<dbReference type="EMBL" id="JALJOR010000019">
    <property type="protein sequence ID" value="KAK9803911.1"/>
    <property type="molecule type" value="Genomic_DNA"/>
</dbReference>
<evidence type="ECO:0000256" key="8">
    <source>
        <dbReference type="SAM" id="MobiDB-lite"/>
    </source>
</evidence>
<feature type="compositionally biased region" description="Basic and acidic residues" evidence="8">
    <location>
        <begin position="382"/>
        <end position="394"/>
    </location>
</feature>
<dbReference type="FunFam" id="3.30.1120.90:FF:000005">
    <property type="entry name" value="Nucleosome assembly protein11"/>
    <property type="match status" value="1"/>
</dbReference>
<dbReference type="GO" id="GO:0005737">
    <property type="term" value="C:cytoplasm"/>
    <property type="evidence" value="ECO:0007669"/>
    <property type="project" value="UniProtKB-SubCell"/>
</dbReference>
<name>A0AAW1P5J9_9CHLO</name>
<gene>
    <name evidence="9" type="ORF">WJX72_004179</name>
</gene>
<feature type="region of interest" description="Disordered" evidence="8">
    <location>
        <begin position="173"/>
        <end position="197"/>
    </location>
</feature>
<sequence length="394" mass="43738">MAGINSVENFNQLDPAAKAQLLAAAGGNKELINAIQAKLNTMIGKSSGFIESLPPLIQARIEFLRDLQSQHDEVEEQFLQEKAELEAKYRKLYEPLYAKRSAIVTGQEEIPADQVEEATKGQPAPTEPVPKGIPSFWAGVLRANEVTGERISEKDEAVLEHLTDIRCESLADAAAKADAAPKPAEGEEEEEDEEEEPKGFRLIFSFEKNPFFTNDTLTKTYYMVDEEEPILERAEGTEINWNPGKNPTVKVMKKKAKAGKGRPAGKPLTKTEPCDSFFNFFSPPAVPEDDEQLEEAEMEELQNALEEDYDIGETIRDKLIPHAVSYYTGEAAESDEEDDEDYDEDQEEGDDEDSEGDDEGEEEEEEGDDEAPGGAKLAKAPVDTKEQPAECKQQ</sequence>
<dbReference type="GO" id="GO:0042393">
    <property type="term" value="F:histone binding"/>
    <property type="evidence" value="ECO:0007669"/>
    <property type="project" value="UniProtKB-ARBA"/>
</dbReference>
<dbReference type="FunFam" id="1.20.5.1500:FF:000001">
    <property type="entry name" value="Nucleosome assembly protein 1-like 1"/>
    <property type="match status" value="1"/>
</dbReference>
<comment type="subcellular location">
    <subcellularLocation>
        <location evidence="2">Cytoplasm</location>
    </subcellularLocation>
    <subcellularLocation>
        <location evidence="1">Nucleus</location>
    </subcellularLocation>
</comment>
<accession>A0AAW1P5J9</accession>
<dbReference type="InterPro" id="IPR002164">
    <property type="entry name" value="NAP_family"/>
</dbReference>
<dbReference type="AlphaFoldDB" id="A0AAW1P5J9"/>